<dbReference type="PANTHER" id="PTHR12811">
    <property type="entry name" value="VACUOLAR PROTEIN SORTING VPS16"/>
    <property type="match status" value="1"/>
</dbReference>
<keyword evidence="4" id="KW-0967">Endosome</keyword>
<dbReference type="InParanoid" id="A0A6P8HV82"/>
<dbReference type="PIRSF" id="PIRSF007949">
    <property type="entry name" value="VPS16"/>
    <property type="match status" value="1"/>
</dbReference>
<evidence type="ECO:0000256" key="3">
    <source>
        <dbReference type="ARBA" id="ARBA00061859"/>
    </source>
</evidence>
<evidence type="ECO:0000259" key="5">
    <source>
        <dbReference type="Pfam" id="PF04840"/>
    </source>
</evidence>
<dbReference type="InterPro" id="IPR036322">
    <property type="entry name" value="WD40_repeat_dom_sf"/>
</dbReference>
<evidence type="ECO:0000256" key="2">
    <source>
        <dbReference type="ARBA" id="ARBA00017947"/>
    </source>
</evidence>
<dbReference type="InterPro" id="IPR006926">
    <property type="entry name" value="Vps16_N"/>
</dbReference>
<dbReference type="Proteomes" id="UP000515163">
    <property type="component" value="Unplaced"/>
</dbReference>
<dbReference type="GO" id="GO:0031902">
    <property type="term" value="C:late endosome membrane"/>
    <property type="evidence" value="ECO:0007669"/>
    <property type="project" value="UniProtKB-SubCell"/>
</dbReference>
<dbReference type="GeneID" id="116293240"/>
<dbReference type="Gene3D" id="2.130.10.10">
    <property type="entry name" value="YVTN repeat-like/Quinoprotein amine dehydrogenase"/>
    <property type="match status" value="1"/>
</dbReference>
<dbReference type="GO" id="GO:0030897">
    <property type="term" value="C:HOPS complex"/>
    <property type="evidence" value="ECO:0007669"/>
    <property type="project" value="UniProtKB-UniRule"/>
</dbReference>
<dbReference type="InterPro" id="IPR006925">
    <property type="entry name" value="Vps16_C"/>
</dbReference>
<dbReference type="FunFam" id="1.10.150.780:FF:000001">
    <property type="entry name" value="Vacuolar protein sorting-associated protein 16 homolog"/>
    <property type="match status" value="1"/>
</dbReference>
<comment type="function">
    <text evidence="4">Plays a role in vesicle-mediated protein trafficking to lysosomal compartments including the endocytic membrane transport and autophagic pathways. Believed to act as a core component of the putative HOPS and CORVET endosomal tethering complexes.</text>
</comment>
<sequence length="826" mass="93576">MAHFTGDWTPLGEVFYRKMELYSMGWKDINLENYTVTAASYGGPIALMPDNKHTGAVINKPIISIYSSAGKELSSLRWDGGPLVEIGWSASEDLLCIGVNGSVSVYDIHGDYKRTFSLGQDAKESRVIDSKIFRSMAGTGIAVLTGSYHFFSISNVDEVRNRRFVDPPDLNAPPTSWVVLPQDRDSLAIVAIDSQIYMIDTGQCIQQFPMFSEPVTSIVEMALSSNNSYLAMFTDAGLVWIGSPDMQKVYCEVKTQCLSRPKQLAWCSTGAVLCYWDDYLDVIGPTKDVTKYYMDSQVHLVQEIDGVRIIGSYTHELLQKVPTAVENVFKIGSMEPGAMLYDAAREFEKKSARADEYVRMIKDKLPEAVEQCIQAAGAEYEPSLQRSLLRAASLGKSFLSDFDPKPFVKMCQTLRVLNAVREYTVGIPITYAQLEQLSTRLLIDRLVLRHHYCLAIRICDYLKIQKAEGASRILGHWACYKVQQANVGDEEIARAINAKLGESTGISYTEIASKALECGRTKLAIRLLDYEPKAADQVPLLMRMKNDELALEKAIMSGDTDLVYTVIMHLKDTQSQGDFRRSIRNYPVAFNLFTKYCKENEPQTLSALYDEDDQFLNIGNVCIKNSYDKETLETRITQLNKAQINFTRGNHPFYSKCTEEQIKLLEYQAKLGGQLKHTFMDLSLSDTIHQCIIMGNLKVAEQLRKEFKVPDKRFYWIKVRALAESRNWLELERFSKAKKSPIGYEPFVDACLEFNSRIEAEKYLTRVLPENKVHYYLKLGKIVEAAEVALSQKNEEALELISKKCQNNQPLLNKIQSMRAQALQKR</sequence>
<keyword evidence="4" id="KW-0653">Protein transport</keyword>
<dbReference type="AlphaFoldDB" id="A0A6P8HV82"/>
<dbReference type="RefSeq" id="XP_031556502.1">
    <property type="nucleotide sequence ID" value="XM_031700642.1"/>
</dbReference>
<dbReference type="GO" id="GO:0006886">
    <property type="term" value="P:intracellular protein transport"/>
    <property type="evidence" value="ECO:0007669"/>
    <property type="project" value="InterPro"/>
</dbReference>
<comment type="subunit">
    <text evidence="3">Core component of at least two putative endosomal tethering complexes, the homotypic fusion and vacuole protein sorting (HOPS) complex and the class C core vacuole/endosome tethering (CORVET) complex. Their common core is composed of the class C Vps proteins VPS11, VPS16, VPS18 and VPS33A, which in HOPS further associates with VPS39 and VPS41 and in CORVET with VPS8 and TGFBRAP1. Interacts with RAB5C. Interacts with STX17, MON1B. Associates with adapter protein complex 3 (AP-3) and clathrin:AP-3 complexes.</text>
</comment>
<evidence type="ECO:0000313" key="7">
    <source>
        <dbReference type="Proteomes" id="UP000515163"/>
    </source>
</evidence>
<organism evidence="7 8">
    <name type="scientific">Actinia tenebrosa</name>
    <name type="common">Australian red waratah sea anemone</name>
    <dbReference type="NCBI Taxonomy" id="6105"/>
    <lineage>
        <taxon>Eukaryota</taxon>
        <taxon>Metazoa</taxon>
        <taxon>Cnidaria</taxon>
        <taxon>Anthozoa</taxon>
        <taxon>Hexacorallia</taxon>
        <taxon>Actiniaria</taxon>
        <taxon>Actiniidae</taxon>
        <taxon>Actinia</taxon>
    </lineage>
</organism>
<dbReference type="GO" id="GO:0033263">
    <property type="term" value="C:CORVET complex"/>
    <property type="evidence" value="ECO:0007669"/>
    <property type="project" value="UniProtKB-UniRule"/>
</dbReference>
<comment type="subcellular location">
    <subcellularLocation>
        <location evidence="4">Late endosome membrane</location>
        <topology evidence="4">Peripheral membrane protein</topology>
        <orientation evidence="4">Cytoplasmic side</orientation>
    </subcellularLocation>
    <subcellularLocation>
        <location evidence="4">Lysosome membrane</location>
        <topology evidence="4">Peripheral membrane protein</topology>
        <orientation evidence="4">Cytoplasmic side</orientation>
    </subcellularLocation>
    <text evidence="4">Cytoplasmic, peripheral membrane protein associated with late endosomes/lysosomes.</text>
</comment>
<dbReference type="PANTHER" id="PTHR12811:SF0">
    <property type="entry name" value="VACUOLAR PROTEIN SORTING-ASSOCIATED PROTEIN 16 HOMOLOG"/>
    <property type="match status" value="1"/>
</dbReference>
<feature type="domain" description="Vps16 N-terminal" evidence="6">
    <location>
        <begin position="5"/>
        <end position="408"/>
    </location>
</feature>
<dbReference type="Pfam" id="PF04841">
    <property type="entry name" value="Vps16_N"/>
    <property type="match status" value="1"/>
</dbReference>
<accession>A0A6P8HV82</accession>
<keyword evidence="4" id="KW-0458">Lysosome</keyword>
<evidence type="ECO:0000256" key="4">
    <source>
        <dbReference type="PIRNR" id="PIRNR007949"/>
    </source>
</evidence>
<dbReference type="SUPFAM" id="SSF50978">
    <property type="entry name" value="WD40 repeat-like"/>
    <property type="match status" value="1"/>
</dbReference>
<dbReference type="GO" id="GO:0042144">
    <property type="term" value="P:vacuole fusion, non-autophagic"/>
    <property type="evidence" value="ECO:0007669"/>
    <property type="project" value="TreeGrafter"/>
</dbReference>
<comment type="similarity">
    <text evidence="1 4">Belongs to the VPS16 family.</text>
</comment>
<dbReference type="GO" id="GO:0016197">
    <property type="term" value="P:endosomal transport"/>
    <property type="evidence" value="ECO:0007669"/>
    <property type="project" value="TreeGrafter"/>
</dbReference>
<dbReference type="GO" id="GO:0003779">
    <property type="term" value="F:actin binding"/>
    <property type="evidence" value="ECO:0007669"/>
    <property type="project" value="TreeGrafter"/>
</dbReference>
<protein>
    <recommendedName>
        <fullName evidence="2 4">Vacuolar protein sorting-associated protein 16 homolog</fullName>
    </recommendedName>
</protein>
<dbReference type="GO" id="GO:0005765">
    <property type="term" value="C:lysosomal membrane"/>
    <property type="evidence" value="ECO:0007669"/>
    <property type="project" value="UniProtKB-SubCell"/>
</dbReference>
<evidence type="ECO:0000256" key="1">
    <source>
        <dbReference type="ARBA" id="ARBA00009250"/>
    </source>
</evidence>
<gene>
    <name evidence="8" type="primary">LOC116293240</name>
</gene>
<dbReference type="KEGG" id="aten:116293240"/>
<keyword evidence="7" id="KW-1185">Reference proteome</keyword>
<dbReference type="FunCoup" id="A0A6P8HV82">
    <property type="interactions" value="2932"/>
</dbReference>
<name>A0A6P8HV82_ACTTE</name>
<evidence type="ECO:0000259" key="6">
    <source>
        <dbReference type="Pfam" id="PF04841"/>
    </source>
</evidence>
<dbReference type="InterPro" id="IPR016534">
    <property type="entry name" value="VPS16"/>
</dbReference>
<feature type="domain" description="Vps16 C-terminal" evidence="5">
    <location>
        <begin position="506"/>
        <end position="821"/>
    </location>
</feature>
<reference evidence="8" key="1">
    <citation type="submission" date="2025-08" db="UniProtKB">
        <authorList>
            <consortium name="RefSeq"/>
        </authorList>
    </citation>
    <scope>IDENTIFICATION</scope>
</reference>
<keyword evidence="4" id="KW-0472">Membrane</keyword>
<proteinExistence type="inferred from homology"/>
<dbReference type="Pfam" id="PF04840">
    <property type="entry name" value="Vps16_C"/>
    <property type="match status" value="1"/>
</dbReference>
<dbReference type="InterPro" id="IPR038132">
    <property type="entry name" value="Vps16_C_sf"/>
</dbReference>
<dbReference type="OrthoDB" id="1792at2759"/>
<evidence type="ECO:0000313" key="8">
    <source>
        <dbReference type="RefSeq" id="XP_031556502.1"/>
    </source>
</evidence>
<keyword evidence="4" id="KW-0813">Transport</keyword>
<dbReference type="Gene3D" id="1.10.150.780">
    <property type="entry name" value="Vps16, C-terminal region"/>
    <property type="match status" value="1"/>
</dbReference>
<dbReference type="InterPro" id="IPR015943">
    <property type="entry name" value="WD40/YVTN_repeat-like_dom_sf"/>
</dbReference>